<evidence type="ECO:0000313" key="3">
    <source>
        <dbReference type="EMBL" id="CAG9321746.1"/>
    </source>
</evidence>
<dbReference type="Gene3D" id="1.25.40.20">
    <property type="entry name" value="Ankyrin repeat-containing domain"/>
    <property type="match status" value="2"/>
</dbReference>
<dbReference type="PROSITE" id="PS50088">
    <property type="entry name" value="ANK_REPEAT"/>
    <property type="match status" value="3"/>
</dbReference>
<dbReference type="SUPFAM" id="SSF48403">
    <property type="entry name" value="Ankyrin repeat"/>
    <property type="match status" value="2"/>
</dbReference>
<keyword evidence="1" id="KW-0040">ANK repeat</keyword>
<dbReference type="Pfam" id="PF12796">
    <property type="entry name" value="Ank_2"/>
    <property type="match status" value="3"/>
</dbReference>
<dbReference type="GO" id="GO:0008408">
    <property type="term" value="F:3'-5' exonuclease activity"/>
    <property type="evidence" value="ECO:0007669"/>
    <property type="project" value="InterPro"/>
</dbReference>
<reference evidence="3" key="1">
    <citation type="submission" date="2021-09" db="EMBL/GenBank/DDBJ databases">
        <authorList>
            <consortium name="AG Swart"/>
            <person name="Singh M."/>
            <person name="Singh A."/>
            <person name="Seah K."/>
            <person name="Emmerich C."/>
        </authorList>
    </citation>
    <scope>NUCLEOTIDE SEQUENCE</scope>
    <source>
        <strain evidence="3">ATCC30299</strain>
    </source>
</reference>
<proteinExistence type="predicted"/>
<dbReference type="InterPro" id="IPR036282">
    <property type="entry name" value="Glutathione-S-Trfase_C_sf"/>
</dbReference>
<comment type="caution">
    <text evidence="3">The sequence shown here is derived from an EMBL/GenBank/DDBJ whole genome shotgun (WGS) entry which is preliminary data.</text>
</comment>
<evidence type="ECO:0000259" key="2">
    <source>
        <dbReference type="SMART" id="SM00474"/>
    </source>
</evidence>
<dbReference type="SMART" id="SM00248">
    <property type="entry name" value="ANK"/>
    <property type="match status" value="9"/>
</dbReference>
<dbReference type="InterPro" id="IPR036770">
    <property type="entry name" value="Ankyrin_rpt-contain_sf"/>
</dbReference>
<dbReference type="SUPFAM" id="SSF47616">
    <property type="entry name" value="GST C-terminal domain-like"/>
    <property type="match status" value="1"/>
</dbReference>
<dbReference type="InterPro" id="IPR002562">
    <property type="entry name" value="3'-5'_exonuclease_dom"/>
</dbReference>
<keyword evidence="4" id="KW-1185">Reference proteome</keyword>
<dbReference type="InterPro" id="IPR036397">
    <property type="entry name" value="RNaseH_sf"/>
</dbReference>
<dbReference type="InterPro" id="IPR012337">
    <property type="entry name" value="RNaseH-like_sf"/>
</dbReference>
<dbReference type="PANTHER" id="PTHR24118">
    <property type="entry name" value="POTE ANKYRIN DOMAIN"/>
    <property type="match status" value="1"/>
</dbReference>
<gene>
    <name evidence="3" type="ORF">BSTOLATCC_MIC29657</name>
</gene>
<dbReference type="GO" id="GO:0003676">
    <property type="term" value="F:nucleic acid binding"/>
    <property type="evidence" value="ECO:0007669"/>
    <property type="project" value="InterPro"/>
</dbReference>
<dbReference type="EMBL" id="CAJZBQ010000029">
    <property type="protein sequence ID" value="CAG9321746.1"/>
    <property type="molecule type" value="Genomic_DNA"/>
</dbReference>
<dbReference type="SMART" id="SM00474">
    <property type="entry name" value="35EXOc"/>
    <property type="match status" value="1"/>
</dbReference>
<feature type="repeat" description="ANK" evidence="1">
    <location>
        <begin position="177"/>
        <end position="209"/>
    </location>
</feature>
<feature type="repeat" description="ANK" evidence="1">
    <location>
        <begin position="144"/>
        <end position="176"/>
    </location>
</feature>
<dbReference type="InterPro" id="IPR002110">
    <property type="entry name" value="Ankyrin_rpt"/>
</dbReference>
<dbReference type="Gene3D" id="1.20.1050.130">
    <property type="match status" value="1"/>
</dbReference>
<dbReference type="GO" id="GO:0006139">
    <property type="term" value="P:nucleobase-containing compound metabolic process"/>
    <property type="evidence" value="ECO:0007669"/>
    <property type="project" value="InterPro"/>
</dbReference>
<protein>
    <recommendedName>
        <fullName evidence="2">3'-5' exonuclease domain-containing protein</fullName>
    </recommendedName>
</protein>
<dbReference type="Proteomes" id="UP001162131">
    <property type="component" value="Unassembled WGS sequence"/>
</dbReference>
<name>A0AAU9J8P4_9CILI</name>
<evidence type="ECO:0000256" key="1">
    <source>
        <dbReference type="PROSITE-ProRule" id="PRU00023"/>
    </source>
</evidence>
<dbReference type="PANTHER" id="PTHR24118:SF99">
    <property type="entry name" value="POTE ANKYRIN DOMAIN FAMILY MEMBER 3C-RELATED"/>
    <property type="match status" value="1"/>
</dbReference>
<accession>A0AAU9J8P4</accession>
<dbReference type="AlphaFoldDB" id="A0AAU9J8P4"/>
<sequence>MDWLHDGIRLFCNSSPTEPVWKSIADSINVNNPRNDFEMIDDFLCNKTYLAGEAISSNDFYVCYKLKQIPKFSKILSSPNRPFHLCRWFSQVNSVFPDDSFSYFVKQRQRISKLLIEALKENDMKKFFMHLEMLKQNEQFIGVLGIKPIHIACEQENLAALVMLVEKGVSIELEDDEGLTPIFYTLRGRNLDIFNYLISIGANIHHKDKQNRSLFYFAVSSMKFSFVKILLDLGCNVNSSTTLGSTPLSKAAWNGDTKIVELLLSVKGIEIDKPDSRLRTPLHNAVWGCASRRPGTLSLADSSECAKLLIDAGASIEALDDTGNNPLCIAAYSCAINSLELLLEYNANKYHFGKDGYTPLHQALIRSHLNCASILIQNGIDPNLSCKDGRSCLQVAIAHEQERSVIFLLDLEEVQRSHIDVIFCIRHGSSKILELLINRIGTPDDFFEKCITEGNDDCALWAVRNKSSLSYHEFKSVVMRSKAFSEIALPRWVGNIKHEILEKLLDYDLDIEKIYQIVKPTRKTLQIAINKGKEELAMHILSCIPDLYIEKDSKSGRTALHFAAEKGLCNLASHLVGLSNNPSEYINLQDSQGLSSIIIAEHHGYWYLSAFLKDFHSQSSNNKIVSYITQIEYEEVYDQIPTYPTPLSEMKTAFYEINIKLRELNETELIWVDNQIAFEEMASYFNNISVIGVDLEYYSFEPRKGCISLIQLSSGERDFVIDPFVNRSKIAAFMKELMIDSTKTKALHGADSDLLWLQNDFLAYSANIFDTARASKLITGENDCPSLASLIYEYLGLKIDKSFQVSDWRIRPLPSPMLNYARIDAHYLPYLYNRLKPLLNPQNLEEFFSILNSMCHKNPTGKLIRLKILNCG</sequence>
<organism evidence="3 4">
    <name type="scientific">Blepharisma stoltei</name>
    <dbReference type="NCBI Taxonomy" id="1481888"/>
    <lineage>
        <taxon>Eukaryota</taxon>
        <taxon>Sar</taxon>
        <taxon>Alveolata</taxon>
        <taxon>Ciliophora</taxon>
        <taxon>Postciliodesmatophora</taxon>
        <taxon>Heterotrichea</taxon>
        <taxon>Heterotrichida</taxon>
        <taxon>Blepharismidae</taxon>
        <taxon>Blepharisma</taxon>
    </lineage>
</organism>
<evidence type="ECO:0000313" key="4">
    <source>
        <dbReference type="Proteomes" id="UP001162131"/>
    </source>
</evidence>
<feature type="repeat" description="ANK" evidence="1">
    <location>
        <begin position="355"/>
        <end position="387"/>
    </location>
</feature>
<feature type="domain" description="3'-5' exonuclease" evidence="2">
    <location>
        <begin position="669"/>
        <end position="840"/>
    </location>
</feature>
<dbReference type="Pfam" id="PF01612">
    <property type="entry name" value="DNA_pol_A_exo1"/>
    <property type="match status" value="1"/>
</dbReference>
<dbReference type="PROSITE" id="PS50297">
    <property type="entry name" value="ANK_REP_REGION"/>
    <property type="match status" value="3"/>
</dbReference>
<dbReference type="Gene3D" id="3.30.420.10">
    <property type="entry name" value="Ribonuclease H-like superfamily/Ribonuclease H"/>
    <property type="match status" value="1"/>
</dbReference>
<dbReference type="SUPFAM" id="SSF53098">
    <property type="entry name" value="Ribonuclease H-like"/>
    <property type="match status" value="1"/>
</dbReference>